<reference evidence="2" key="1">
    <citation type="submission" date="2022-07" db="EMBL/GenBank/DDBJ databases">
        <authorList>
            <person name="Kouya T."/>
            <person name="Ishiyama Y."/>
        </authorList>
    </citation>
    <scope>NUCLEOTIDE SEQUENCE</scope>
    <source>
        <strain evidence="2">WR16-4</strain>
    </source>
</reference>
<comment type="caution">
    <text evidence="2">The sequence shown here is derived from an EMBL/GenBank/DDBJ whole genome shotgun (WGS) entry which is preliminary data.</text>
</comment>
<proteinExistence type="inferred from homology"/>
<dbReference type="RefSeq" id="WP_286135794.1">
    <property type="nucleotide sequence ID" value="NZ_BRPL01000002.1"/>
</dbReference>
<dbReference type="PROSITE" id="PS51904">
    <property type="entry name" value="GLYCOSYL_HYDROL_F25_2"/>
    <property type="match status" value="1"/>
</dbReference>
<dbReference type="Gene3D" id="3.20.20.80">
    <property type="entry name" value="Glycosidases"/>
    <property type="match status" value="1"/>
</dbReference>
<accession>A0A9W6AZY3</accession>
<dbReference type="SUPFAM" id="SSF51445">
    <property type="entry name" value="(Trans)glycosidases"/>
    <property type="match status" value="1"/>
</dbReference>
<comment type="similarity">
    <text evidence="1">Belongs to the glycosyl hydrolase 25 family.</text>
</comment>
<dbReference type="GO" id="GO:0016052">
    <property type="term" value="P:carbohydrate catabolic process"/>
    <property type="evidence" value="ECO:0007669"/>
    <property type="project" value="TreeGrafter"/>
</dbReference>
<dbReference type="Proteomes" id="UP001144204">
    <property type="component" value="Unassembled WGS sequence"/>
</dbReference>
<evidence type="ECO:0000313" key="2">
    <source>
        <dbReference type="EMBL" id="GLB46332.1"/>
    </source>
</evidence>
<dbReference type="EMBL" id="BRPL01000002">
    <property type="protein sequence ID" value="GLB46332.1"/>
    <property type="molecule type" value="Genomic_DNA"/>
</dbReference>
<keyword evidence="3" id="KW-1185">Reference proteome</keyword>
<reference evidence="2" key="2">
    <citation type="journal article" date="2023" name="PLoS ONE">
        <title>Philodulcilactobacillus myokoensis gen. nov., sp. nov., a fructophilic, acidophilic, and agar-phobic lactic acid bacterium isolated from fermented vegetable extracts.</title>
        <authorList>
            <person name="Kouya T."/>
            <person name="Ishiyama Y."/>
            <person name="Ohashi S."/>
            <person name="Kumakubo R."/>
            <person name="Yamazaki T."/>
            <person name="Otaki T."/>
        </authorList>
    </citation>
    <scope>NUCLEOTIDE SEQUENCE</scope>
    <source>
        <strain evidence="2">WR16-4</strain>
    </source>
</reference>
<dbReference type="InterPro" id="IPR002053">
    <property type="entry name" value="Glyco_hydro_25"/>
</dbReference>
<gene>
    <name evidence="2" type="ORF">WR164_03110</name>
</gene>
<evidence type="ECO:0000313" key="3">
    <source>
        <dbReference type="Proteomes" id="UP001144204"/>
    </source>
</evidence>
<name>A0A9W6AZY3_9LACO</name>
<dbReference type="GO" id="GO:0009253">
    <property type="term" value="P:peptidoglycan catabolic process"/>
    <property type="evidence" value="ECO:0007669"/>
    <property type="project" value="InterPro"/>
</dbReference>
<sequence>MKKFYQKIILIAVACLGIGLFAGFANHNVASASSHQAYDLSEWQSNISSSKAKKLKHEVGFVILRGQFGSSYQDRTFKHNSKMMEKYHIPYGVYSYSQYTSSASARNEAKTLYHRAPKAKFYVNDFEQNLAHNHANAATKAWAKEIHRLTSRPAVLYSGLYFINQNVGNAKKSYNAIWLASYSSSKPRTNFKYDLWQYTDNHKSKSLKESVDASVMVGNKPLSFWTGQKSHTIVVK</sequence>
<protein>
    <submittedName>
        <fullName evidence="2">Lysozyme</fullName>
    </submittedName>
</protein>
<dbReference type="PANTHER" id="PTHR34135">
    <property type="entry name" value="LYSOZYME"/>
    <property type="match status" value="1"/>
</dbReference>
<dbReference type="PANTHER" id="PTHR34135:SF1">
    <property type="entry name" value="GLYCOSYL HYDROLASE FAMILY 25"/>
    <property type="match status" value="1"/>
</dbReference>
<dbReference type="GO" id="GO:0016998">
    <property type="term" value="P:cell wall macromolecule catabolic process"/>
    <property type="evidence" value="ECO:0007669"/>
    <property type="project" value="InterPro"/>
</dbReference>
<dbReference type="GO" id="GO:0003796">
    <property type="term" value="F:lysozyme activity"/>
    <property type="evidence" value="ECO:0007669"/>
    <property type="project" value="InterPro"/>
</dbReference>
<evidence type="ECO:0000256" key="1">
    <source>
        <dbReference type="ARBA" id="ARBA00010646"/>
    </source>
</evidence>
<dbReference type="AlphaFoldDB" id="A0A9W6AZY3"/>
<dbReference type="InterPro" id="IPR017853">
    <property type="entry name" value="GH"/>
</dbReference>
<dbReference type="Pfam" id="PF01183">
    <property type="entry name" value="Glyco_hydro_25"/>
    <property type="match status" value="1"/>
</dbReference>
<organism evidence="2 3">
    <name type="scientific">Philodulcilactobacillus myokoensis</name>
    <dbReference type="NCBI Taxonomy" id="2929573"/>
    <lineage>
        <taxon>Bacteria</taxon>
        <taxon>Bacillati</taxon>
        <taxon>Bacillota</taxon>
        <taxon>Bacilli</taxon>
        <taxon>Lactobacillales</taxon>
        <taxon>Lactobacillaceae</taxon>
        <taxon>Philodulcilactobacillus</taxon>
    </lineage>
</organism>